<keyword evidence="1" id="KW-0732">Signal</keyword>
<feature type="domain" description="NADP-dependent oxidoreductase" evidence="2">
    <location>
        <begin position="41"/>
        <end position="279"/>
    </location>
</feature>
<reference evidence="4" key="1">
    <citation type="journal article" date="2019" name="Int. J. Syst. Evol. Microbiol.">
        <title>The Global Catalogue of Microorganisms (GCM) 10K type strain sequencing project: providing services to taxonomists for standard genome sequencing and annotation.</title>
        <authorList>
            <consortium name="The Broad Institute Genomics Platform"/>
            <consortium name="The Broad Institute Genome Sequencing Center for Infectious Disease"/>
            <person name="Wu L."/>
            <person name="Ma J."/>
        </authorList>
    </citation>
    <scope>NUCLEOTIDE SEQUENCE [LARGE SCALE GENOMIC DNA]</scope>
    <source>
        <strain evidence="4">KCTC 42964</strain>
    </source>
</reference>
<dbReference type="InterPro" id="IPR023210">
    <property type="entry name" value="NADP_OxRdtase_dom"/>
</dbReference>
<keyword evidence="4" id="KW-1185">Reference proteome</keyword>
<dbReference type="PANTHER" id="PTHR43312">
    <property type="entry name" value="D-THREO-ALDOSE 1-DEHYDROGENASE"/>
    <property type="match status" value="1"/>
</dbReference>
<dbReference type="EMBL" id="JBHRTR010000023">
    <property type="protein sequence ID" value="MFC3227508.1"/>
    <property type="molecule type" value="Genomic_DNA"/>
</dbReference>
<dbReference type="PANTHER" id="PTHR43312:SF1">
    <property type="entry name" value="NADP-DEPENDENT OXIDOREDUCTASE DOMAIN-CONTAINING PROTEIN"/>
    <property type="match status" value="1"/>
</dbReference>
<dbReference type="Proteomes" id="UP001595528">
    <property type="component" value="Unassembled WGS sequence"/>
</dbReference>
<evidence type="ECO:0000313" key="4">
    <source>
        <dbReference type="Proteomes" id="UP001595528"/>
    </source>
</evidence>
<dbReference type="InterPro" id="IPR036812">
    <property type="entry name" value="NAD(P)_OxRdtase_dom_sf"/>
</dbReference>
<gene>
    <name evidence="3" type="ORF">ACFOGJ_09720</name>
</gene>
<dbReference type="InterPro" id="IPR053135">
    <property type="entry name" value="AKR2_Oxidoreductase"/>
</dbReference>
<comment type="caution">
    <text evidence="3">The sequence shown here is derived from an EMBL/GenBank/DDBJ whole genome shotgun (WGS) entry which is preliminary data.</text>
</comment>
<evidence type="ECO:0000259" key="2">
    <source>
        <dbReference type="Pfam" id="PF00248"/>
    </source>
</evidence>
<feature type="signal peptide" evidence="1">
    <location>
        <begin position="1"/>
        <end position="18"/>
    </location>
</feature>
<dbReference type="RefSeq" id="WP_379899710.1">
    <property type="nucleotide sequence ID" value="NZ_JBHRTR010000023.1"/>
</dbReference>
<evidence type="ECO:0000313" key="3">
    <source>
        <dbReference type="EMBL" id="MFC3227508.1"/>
    </source>
</evidence>
<dbReference type="CDD" id="cd19095">
    <property type="entry name" value="AKR_PA4992-like"/>
    <property type="match status" value="1"/>
</dbReference>
<dbReference type="Gene3D" id="3.20.20.100">
    <property type="entry name" value="NADP-dependent oxidoreductase domain"/>
    <property type="match status" value="1"/>
</dbReference>
<name>A0ABV7KYU9_9PROT</name>
<organism evidence="3 4">
    <name type="scientific">Marinibaculum pumilum</name>
    <dbReference type="NCBI Taxonomy" id="1766165"/>
    <lineage>
        <taxon>Bacteria</taxon>
        <taxon>Pseudomonadati</taxon>
        <taxon>Pseudomonadota</taxon>
        <taxon>Alphaproteobacteria</taxon>
        <taxon>Rhodospirillales</taxon>
        <taxon>Rhodospirillaceae</taxon>
        <taxon>Marinibaculum</taxon>
    </lineage>
</organism>
<sequence>MLAGAAALAAAAALPRGAARSAAPTPGTRRIPSTGAEIPAVGLGTWITFNVGSDPALRAECVAVMEAFFAAGGGVIDSSPMYGSAQPVVGHGLQALGHPEGLYAADKIWTSSGEEGPSQIARSRDHWTVPRFDLLQVHNLRAWEAHLPTLQQMKADGRLRHVGITTSHGRRHDEFEQVMRSHDLDCVQLTYNIVDREAEARLLPLAQDRGMAVIVNRPFRQGALIRQLAGAPLPPGAAEVGAASWAQVLLKYILSHPAVTVAIPATRVVGHVQENKQAALGAMPDPAMRARWAAHVAEL</sequence>
<proteinExistence type="predicted"/>
<accession>A0ABV7KYU9</accession>
<protein>
    <submittedName>
        <fullName evidence="3">Aldo/keto reductase</fullName>
    </submittedName>
</protein>
<feature type="chain" id="PRO_5045926813" evidence="1">
    <location>
        <begin position="19"/>
        <end position="299"/>
    </location>
</feature>
<dbReference type="SUPFAM" id="SSF51430">
    <property type="entry name" value="NAD(P)-linked oxidoreductase"/>
    <property type="match status" value="1"/>
</dbReference>
<dbReference type="Pfam" id="PF00248">
    <property type="entry name" value="Aldo_ket_red"/>
    <property type="match status" value="1"/>
</dbReference>
<evidence type="ECO:0000256" key="1">
    <source>
        <dbReference type="SAM" id="SignalP"/>
    </source>
</evidence>